<dbReference type="Proteomes" id="UP000694720">
    <property type="component" value="Unplaced"/>
</dbReference>
<dbReference type="SUPFAM" id="SSF49854">
    <property type="entry name" value="Spermadhesin, CUB domain"/>
    <property type="match status" value="1"/>
</dbReference>
<name>A0A8D1HAL3_PIG</name>
<keyword evidence="4" id="KW-1015">Disulfide bond</keyword>
<comment type="subcellular location">
    <subcellularLocation>
        <location evidence="1">Secreted</location>
    </subcellularLocation>
</comment>
<comment type="caution">
    <text evidence="5">Lacks conserved residue(s) required for the propagation of feature annotation.</text>
</comment>
<evidence type="ECO:0000313" key="8">
    <source>
        <dbReference type="Ensembl" id="ENSSSCP00045014615.1"/>
    </source>
</evidence>
<dbReference type="Ensembl" id="ENSSSCT00055008900.1">
    <property type="protein sequence ID" value="ENSSSCP00055007051.1"/>
    <property type="gene ID" value="ENSSSCG00055004499.1"/>
</dbReference>
<dbReference type="Proteomes" id="UP000694728">
    <property type="component" value="Unplaced"/>
</dbReference>
<dbReference type="PROSITE" id="PS00985">
    <property type="entry name" value="SPERMADHESIN_1"/>
    <property type="match status" value="1"/>
</dbReference>
<evidence type="ECO:0000256" key="5">
    <source>
        <dbReference type="PROSITE-ProRule" id="PRU00059"/>
    </source>
</evidence>
<feature type="domain" description="CUB" evidence="6">
    <location>
        <begin position="28"/>
        <end position="128"/>
    </location>
</feature>
<dbReference type="InterPro" id="IPR035914">
    <property type="entry name" value="Sperma_CUB_dom_sf"/>
</dbReference>
<dbReference type="InterPro" id="IPR000124">
    <property type="entry name" value="Spermadhesin"/>
</dbReference>
<dbReference type="PROSITE" id="PS00986">
    <property type="entry name" value="SPERMADHESIN_2"/>
    <property type="match status" value="1"/>
</dbReference>
<accession>A0A8D1HAL3</accession>
<dbReference type="Gene3D" id="2.60.120.290">
    <property type="entry name" value="Spermadhesin, CUB domain"/>
    <property type="match status" value="1"/>
</dbReference>
<organism evidence="8 9">
    <name type="scientific">Sus scrofa</name>
    <name type="common">Pig</name>
    <dbReference type="NCBI Taxonomy" id="9823"/>
    <lineage>
        <taxon>Eukaryota</taxon>
        <taxon>Metazoa</taxon>
        <taxon>Chordata</taxon>
        <taxon>Craniata</taxon>
        <taxon>Vertebrata</taxon>
        <taxon>Euteleostomi</taxon>
        <taxon>Mammalia</taxon>
        <taxon>Eutheria</taxon>
        <taxon>Laurasiatheria</taxon>
        <taxon>Artiodactyla</taxon>
        <taxon>Suina</taxon>
        <taxon>Suidae</taxon>
        <taxon>Sus</taxon>
    </lineage>
</organism>
<dbReference type="Ensembl" id="ENSSSCT00065025379.1">
    <property type="protein sequence ID" value="ENSSSCP00065010383.1"/>
    <property type="gene ID" value="ENSSSCG00065019039.1"/>
</dbReference>
<dbReference type="PROSITE" id="PS01180">
    <property type="entry name" value="CUB"/>
    <property type="match status" value="1"/>
</dbReference>
<dbReference type="AlphaFoldDB" id="A0A8D1HAL3"/>
<evidence type="ECO:0000256" key="4">
    <source>
        <dbReference type="ARBA" id="ARBA00023157"/>
    </source>
</evidence>
<dbReference type="Ensembl" id="ENSSSCT00035030375.1">
    <property type="protein sequence ID" value="ENSSSCP00035011832.1"/>
    <property type="gene ID" value="ENSSSCG00035023162.1"/>
</dbReference>
<comment type="similarity">
    <text evidence="2">Belongs to the spermadhesin family.</text>
</comment>
<dbReference type="GO" id="GO:0005576">
    <property type="term" value="C:extracellular region"/>
    <property type="evidence" value="ECO:0007669"/>
    <property type="project" value="UniProtKB-SubCell"/>
</dbReference>
<dbReference type="GO" id="GO:0007338">
    <property type="term" value="P:single fertilization"/>
    <property type="evidence" value="ECO:0007669"/>
    <property type="project" value="InterPro"/>
</dbReference>
<dbReference type="CDD" id="cd00041">
    <property type="entry name" value="CUB"/>
    <property type="match status" value="1"/>
</dbReference>
<dbReference type="Proteomes" id="UP000694725">
    <property type="component" value="Unplaced"/>
</dbReference>
<dbReference type="InterPro" id="IPR000859">
    <property type="entry name" value="CUB_dom"/>
</dbReference>
<dbReference type="Pfam" id="PF00431">
    <property type="entry name" value="CUB"/>
    <property type="match status" value="1"/>
</dbReference>
<sequence length="138" mass="14958">PDLSSALPVPLLLLEAEIFSSVADYHACGGRLTDDYGTIFTYKGPKTECVWTLQVDPKYKLLVSIPTLNLTCGKEYVEILEGAPGSKSLGKFCEGLSILNRGSSGMTVKYKRDSGHPASPYEIIFLRDSQGRLEGTGP</sequence>
<evidence type="ECO:0000256" key="3">
    <source>
        <dbReference type="ARBA" id="ARBA00022525"/>
    </source>
</evidence>
<evidence type="ECO:0000256" key="2">
    <source>
        <dbReference type="ARBA" id="ARBA00010668"/>
    </source>
</evidence>
<dbReference type="Proteomes" id="UP000694724">
    <property type="component" value="Unplaced"/>
</dbReference>
<reference evidence="8" key="1">
    <citation type="submission" date="2025-05" db="UniProtKB">
        <authorList>
            <consortium name="Ensembl"/>
        </authorList>
    </citation>
    <scope>IDENTIFICATION</scope>
</reference>
<protein>
    <submittedName>
        <fullName evidence="7">AQN-1 protein</fullName>
    </submittedName>
    <submittedName>
        <fullName evidence="8">Porcine seminal protein I</fullName>
    </submittedName>
</protein>
<dbReference type="SMART" id="SM00042">
    <property type="entry name" value="CUB"/>
    <property type="match status" value="1"/>
</dbReference>
<keyword evidence="3" id="KW-0964">Secreted</keyword>
<proteinExistence type="inferred from homology"/>
<evidence type="ECO:0000256" key="1">
    <source>
        <dbReference type="ARBA" id="ARBA00004613"/>
    </source>
</evidence>
<evidence type="ECO:0000313" key="9">
    <source>
        <dbReference type="Proteomes" id="UP000694728"/>
    </source>
</evidence>
<evidence type="ECO:0000313" key="7">
    <source>
        <dbReference type="Ensembl" id="ENSSSCP00035011832.1"/>
    </source>
</evidence>
<gene>
    <name evidence="8" type="primary">PSP-I</name>
    <name evidence="7" type="synonym">AQN-1</name>
</gene>
<dbReference type="Ensembl" id="ENSSSCT00045021247.1">
    <property type="protein sequence ID" value="ENSSSCP00045014615.1"/>
    <property type="gene ID" value="ENSSSCG00045012414.1"/>
</dbReference>
<dbReference type="SMR" id="A0A8D1HAL3"/>
<evidence type="ECO:0000259" key="6">
    <source>
        <dbReference type="PROSITE" id="PS01180"/>
    </source>
</evidence>